<feature type="chain" id="PRO_5046078694" evidence="1">
    <location>
        <begin position="20"/>
        <end position="285"/>
    </location>
</feature>
<feature type="signal peptide" evidence="1">
    <location>
        <begin position="1"/>
        <end position="19"/>
    </location>
</feature>
<keyword evidence="1" id="KW-0732">Signal</keyword>
<gene>
    <name evidence="2" type="ORF">OMO38_07730</name>
</gene>
<reference evidence="2" key="1">
    <citation type="submission" date="2022-10" db="EMBL/GenBank/DDBJ databases">
        <title>Chryseobacterium babae sp. nov. isolated from the gut of the beetle Oryctes rhinoceros, and Chryseobacterium kimseyorum sp. nov., isolated from a stick insect rearing cage.</title>
        <authorList>
            <person name="Shelomi M."/>
            <person name="Han C.-J."/>
            <person name="Chen W.-M."/>
            <person name="Chen H.-K."/>
            <person name="Liaw S.-J."/>
            <person name="Muhle E."/>
            <person name="Clermont D."/>
        </authorList>
    </citation>
    <scope>NUCLEOTIDE SEQUENCE</scope>
    <source>
        <strain evidence="2">09-1422</strain>
    </source>
</reference>
<protein>
    <submittedName>
        <fullName evidence="2">Uncharacterized protein</fullName>
    </submittedName>
</protein>
<name>A0ABT3HXA4_9FLAO</name>
<sequence length="285" mass="30983">MKNIYLRLLFFVLGSLVYAQSGSVGIGTNTPNESAILDMVSSNKGLMIPKVSLNATNASDYSFMATQPTISLLVFNTNAALPAGTGLYYWDGTKWVFYFNSANINLLLGITKYYSKVYPNTLFSFAYNSELSSVSSFVNGTALATPWIKIPETNDTPFNIVIDRVKNNTVITLTGMVQLRNTTAGEEIRNVNYGLGIFVDNQLISSKAVSLSTDTRCGYQEFTINGFVDDLSVGTHTITFGAMNRSGNAGSTSLYFGRQAGGCENLSDDEVRISSVVLVSQPLPY</sequence>
<organism evidence="2 3">
    <name type="scientific">Chryseobacterium kimseyorum</name>
    <dbReference type="NCBI Taxonomy" id="2984028"/>
    <lineage>
        <taxon>Bacteria</taxon>
        <taxon>Pseudomonadati</taxon>
        <taxon>Bacteroidota</taxon>
        <taxon>Flavobacteriia</taxon>
        <taxon>Flavobacteriales</taxon>
        <taxon>Weeksellaceae</taxon>
        <taxon>Chryseobacterium group</taxon>
        <taxon>Chryseobacterium</taxon>
    </lineage>
</organism>
<comment type="caution">
    <text evidence="2">The sequence shown here is derived from an EMBL/GenBank/DDBJ whole genome shotgun (WGS) entry which is preliminary data.</text>
</comment>
<evidence type="ECO:0000313" key="3">
    <source>
        <dbReference type="Proteomes" id="UP001163731"/>
    </source>
</evidence>
<keyword evidence="3" id="KW-1185">Reference proteome</keyword>
<proteinExistence type="predicted"/>
<dbReference type="EMBL" id="JAPDHW010000004">
    <property type="protein sequence ID" value="MCW3168415.1"/>
    <property type="molecule type" value="Genomic_DNA"/>
</dbReference>
<accession>A0ABT3HXA4</accession>
<evidence type="ECO:0000256" key="1">
    <source>
        <dbReference type="SAM" id="SignalP"/>
    </source>
</evidence>
<dbReference type="Proteomes" id="UP001163731">
    <property type="component" value="Unassembled WGS sequence"/>
</dbReference>
<dbReference type="RefSeq" id="WP_264749628.1">
    <property type="nucleotide sequence ID" value="NZ_JAPDHW010000004.1"/>
</dbReference>
<evidence type="ECO:0000313" key="2">
    <source>
        <dbReference type="EMBL" id="MCW3168415.1"/>
    </source>
</evidence>